<feature type="transmembrane region" description="Helical" evidence="1">
    <location>
        <begin position="169"/>
        <end position="199"/>
    </location>
</feature>
<evidence type="ECO:0000313" key="2">
    <source>
        <dbReference type="EMBL" id="MDI3320351.1"/>
    </source>
</evidence>
<name>A0ABT6RCR3_9BACT</name>
<evidence type="ECO:0000256" key="1">
    <source>
        <dbReference type="SAM" id="Phobius"/>
    </source>
</evidence>
<accession>A0ABT6RCR3</accession>
<feature type="transmembrane region" description="Helical" evidence="1">
    <location>
        <begin position="92"/>
        <end position="110"/>
    </location>
</feature>
<dbReference type="RefSeq" id="WP_282334448.1">
    <property type="nucleotide sequence ID" value="NZ_JASBRG010000007.1"/>
</dbReference>
<organism evidence="2 3">
    <name type="scientific">Pinibacter soli</name>
    <dbReference type="NCBI Taxonomy" id="3044211"/>
    <lineage>
        <taxon>Bacteria</taxon>
        <taxon>Pseudomonadati</taxon>
        <taxon>Bacteroidota</taxon>
        <taxon>Chitinophagia</taxon>
        <taxon>Chitinophagales</taxon>
        <taxon>Chitinophagaceae</taxon>
        <taxon>Pinibacter</taxon>
    </lineage>
</organism>
<feature type="transmembrane region" description="Helical" evidence="1">
    <location>
        <begin position="361"/>
        <end position="378"/>
    </location>
</feature>
<comment type="caution">
    <text evidence="2">The sequence shown here is derived from an EMBL/GenBank/DDBJ whole genome shotgun (WGS) entry which is preliminary data.</text>
</comment>
<keyword evidence="1" id="KW-0812">Transmembrane</keyword>
<feature type="transmembrane region" description="Helical" evidence="1">
    <location>
        <begin position="337"/>
        <end position="355"/>
    </location>
</feature>
<feature type="transmembrane region" description="Helical" evidence="1">
    <location>
        <begin position="12"/>
        <end position="29"/>
    </location>
</feature>
<feature type="transmembrane region" description="Helical" evidence="1">
    <location>
        <begin position="211"/>
        <end position="228"/>
    </location>
</feature>
<gene>
    <name evidence="2" type="ORF">QJ048_11235</name>
</gene>
<dbReference type="EMBL" id="JASBRG010000007">
    <property type="protein sequence ID" value="MDI3320351.1"/>
    <property type="molecule type" value="Genomic_DNA"/>
</dbReference>
<evidence type="ECO:0000313" key="3">
    <source>
        <dbReference type="Proteomes" id="UP001226434"/>
    </source>
</evidence>
<feature type="transmembrane region" description="Helical" evidence="1">
    <location>
        <begin position="305"/>
        <end position="325"/>
    </location>
</feature>
<feature type="transmembrane region" description="Helical" evidence="1">
    <location>
        <begin position="117"/>
        <end position="133"/>
    </location>
</feature>
<keyword evidence="1" id="KW-0472">Membrane</keyword>
<protein>
    <recommendedName>
        <fullName evidence="4">Glycosyltransferase RgtA/B/C/D-like domain-containing protein</fullName>
    </recommendedName>
</protein>
<feature type="transmembrane region" description="Helical" evidence="1">
    <location>
        <begin position="139"/>
        <end position="157"/>
    </location>
</feature>
<keyword evidence="3" id="KW-1185">Reference proteome</keyword>
<feature type="transmembrane region" description="Helical" evidence="1">
    <location>
        <begin position="272"/>
        <end position="293"/>
    </location>
</feature>
<proteinExistence type="predicted"/>
<dbReference type="Proteomes" id="UP001226434">
    <property type="component" value="Unassembled WGS sequence"/>
</dbReference>
<keyword evidence="1" id="KW-1133">Transmembrane helix</keyword>
<sequence length="503" mass="57190">MNRPISPLLDRLYAIPFAIAAFFIIFIYSKHGGIGISPDSIVYVSAARNLLENGRLLGYNQMPIVDFPSFYPIFLAAVKFITHVDPVVAGPYLNGFLFAAVVYLSSMIINKFVNHSLGYKCIVLMCIVVAPSLQEVYSMLWSESLFILLSLLLILALHRYFKTYTLTSLVLASLIVAVACVTRYAGIAFAVAGGAMLLFDRNLRPQKKAQHILVFSFISLSLLVINLYRNLHAGGFLTGNREKGITPLQDNMSYFGSVVGNWLPFFPDQYTISLIVGWIVLLAIFAICVYYWIKGNQWYVSFENIASAFALVYASFIILSSTISHYERINDRLLSPLYIPLLFSFTSRIPALIQMEKTKGLRIATIAFCLTISAGFFYRQYQNNLEFYEDISTYGIPGFTDDTWVHSQTVNFIRQHKSSLKPTYCIYSNAPESIYFNCGLVGENLPNSTFPEDVSDFYKENYYYIVWFNNKEETPLSLQEIKLHKKLKEVTRFTDGEIYVVEE</sequence>
<reference evidence="2 3" key="1">
    <citation type="submission" date="2023-05" db="EMBL/GenBank/DDBJ databases">
        <title>Genome sequence of Pinibacter sp. MAH-24.</title>
        <authorList>
            <person name="Huq M.A."/>
        </authorList>
    </citation>
    <scope>NUCLEOTIDE SEQUENCE [LARGE SCALE GENOMIC DNA]</scope>
    <source>
        <strain evidence="2 3">MAH-24</strain>
    </source>
</reference>
<evidence type="ECO:0008006" key="4">
    <source>
        <dbReference type="Google" id="ProtNLM"/>
    </source>
</evidence>